<name>A0A371FR66_MUCPR</name>
<evidence type="ECO:0000313" key="2">
    <source>
        <dbReference type="EMBL" id="RDX80583.1"/>
    </source>
</evidence>
<organism evidence="2 3">
    <name type="scientific">Mucuna pruriens</name>
    <name type="common">Velvet bean</name>
    <name type="synonym">Dolichos pruriens</name>
    <dbReference type="NCBI Taxonomy" id="157652"/>
    <lineage>
        <taxon>Eukaryota</taxon>
        <taxon>Viridiplantae</taxon>
        <taxon>Streptophyta</taxon>
        <taxon>Embryophyta</taxon>
        <taxon>Tracheophyta</taxon>
        <taxon>Spermatophyta</taxon>
        <taxon>Magnoliopsida</taxon>
        <taxon>eudicotyledons</taxon>
        <taxon>Gunneridae</taxon>
        <taxon>Pentapetalae</taxon>
        <taxon>rosids</taxon>
        <taxon>fabids</taxon>
        <taxon>Fabales</taxon>
        <taxon>Fabaceae</taxon>
        <taxon>Papilionoideae</taxon>
        <taxon>50 kb inversion clade</taxon>
        <taxon>NPAAA clade</taxon>
        <taxon>indigoferoid/millettioid clade</taxon>
        <taxon>Phaseoleae</taxon>
        <taxon>Mucuna</taxon>
    </lineage>
</organism>
<proteinExistence type="predicted"/>
<evidence type="ECO:0000259" key="1">
    <source>
        <dbReference type="Pfam" id="PF07727"/>
    </source>
</evidence>
<dbReference type="Proteomes" id="UP000257109">
    <property type="component" value="Unassembled WGS sequence"/>
</dbReference>
<keyword evidence="3" id="KW-1185">Reference proteome</keyword>
<protein>
    <recommendedName>
        <fullName evidence="1">Reverse transcriptase Ty1/copia-type domain-containing protein</fullName>
    </recommendedName>
</protein>
<accession>A0A371FR66</accession>
<dbReference type="OrthoDB" id="1436818at2759"/>
<dbReference type="AlphaFoldDB" id="A0A371FR66"/>
<gene>
    <name evidence="2" type="ORF">CR513_38857</name>
</gene>
<sequence length="126" mass="14638">MTLVACFDLEFYQMDVKIAFLNGDLCEDKIHLWVEKASKQWYLKFDESICSLGFKENNNGSKFIILVLYIDEILLACNDMIFLLETEQILETLFYMKDLGNTSFVLGIEIHRDRSHGVLGLLEELC</sequence>
<dbReference type="Pfam" id="PF07727">
    <property type="entry name" value="RVT_2"/>
    <property type="match status" value="1"/>
</dbReference>
<feature type="domain" description="Reverse transcriptase Ty1/copia-type" evidence="1">
    <location>
        <begin position="42"/>
        <end position="114"/>
    </location>
</feature>
<dbReference type="EMBL" id="QJKJ01008165">
    <property type="protein sequence ID" value="RDX80583.1"/>
    <property type="molecule type" value="Genomic_DNA"/>
</dbReference>
<comment type="caution">
    <text evidence="2">The sequence shown here is derived from an EMBL/GenBank/DDBJ whole genome shotgun (WGS) entry which is preliminary data.</text>
</comment>
<feature type="non-terminal residue" evidence="2">
    <location>
        <position position="1"/>
    </location>
</feature>
<dbReference type="InterPro" id="IPR013103">
    <property type="entry name" value="RVT_2"/>
</dbReference>
<evidence type="ECO:0000313" key="3">
    <source>
        <dbReference type="Proteomes" id="UP000257109"/>
    </source>
</evidence>
<reference evidence="2" key="1">
    <citation type="submission" date="2018-05" db="EMBL/GenBank/DDBJ databases">
        <title>Draft genome of Mucuna pruriens seed.</title>
        <authorList>
            <person name="Nnadi N.E."/>
            <person name="Vos R."/>
            <person name="Hasami M.H."/>
            <person name="Devisetty U.K."/>
            <person name="Aguiy J.C."/>
        </authorList>
    </citation>
    <scope>NUCLEOTIDE SEQUENCE [LARGE SCALE GENOMIC DNA]</scope>
    <source>
        <strain evidence="2">JCA_2017</strain>
    </source>
</reference>